<dbReference type="InterPro" id="IPR019308">
    <property type="entry name" value="TMEM214"/>
</dbReference>
<keyword evidence="3" id="KW-0862">Zinc</keyword>
<dbReference type="InterPro" id="IPR019786">
    <property type="entry name" value="Zinc_finger_PHD-type_CS"/>
</dbReference>
<gene>
    <name evidence="4" type="ORF">L9F63_009327</name>
</gene>
<accession>A0AAD8AJM7</accession>
<proteinExistence type="predicted"/>
<feature type="non-terminal residue" evidence="4">
    <location>
        <position position="443"/>
    </location>
</feature>
<reference evidence="4" key="1">
    <citation type="journal article" date="2023" name="IScience">
        <title>Live-bearing cockroach genome reveals convergent evolutionary mechanisms linked to viviparity in insects and beyond.</title>
        <authorList>
            <person name="Fouks B."/>
            <person name="Harrison M.C."/>
            <person name="Mikhailova A.A."/>
            <person name="Marchal E."/>
            <person name="English S."/>
            <person name="Carruthers M."/>
            <person name="Jennings E.C."/>
            <person name="Chiamaka E.L."/>
            <person name="Frigard R.A."/>
            <person name="Pippel M."/>
            <person name="Attardo G.M."/>
            <person name="Benoit J.B."/>
            <person name="Bornberg-Bauer E."/>
            <person name="Tobe S.S."/>
        </authorList>
    </citation>
    <scope>NUCLEOTIDE SEQUENCE</scope>
    <source>
        <strain evidence="4">Stay&amp;Tobe</strain>
    </source>
</reference>
<dbReference type="GO" id="GO:0008270">
    <property type="term" value="F:zinc ion binding"/>
    <property type="evidence" value="ECO:0007669"/>
    <property type="project" value="UniProtKB-KW"/>
</dbReference>
<protein>
    <submittedName>
        <fullName evidence="4">Uncharacterized protein</fullName>
    </submittedName>
</protein>
<reference evidence="4" key="2">
    <citation type="submission" date="2023-05" db="EMBL/GenBank/DDBJ databases">
        <authorList>
            <person name="Fouks B."/>
        </authorList>
    </citation>
    <scope>NUCLEOTIDE SEQUENCE</scope>
    <source>
        <strain evidence="4">Stay&amp;Tobe</strain>
        <tissue evidence="4">Testes</tissue>
    </source>
</reference>
<keyword evidence="2" id="KW-0863">Zinc-finger</keyword>
<organism evidence="4 5">
    <name type="scientific">Diploptera punctata</name>
    <name type="common">Pacific beetle cockroach</name>
    <dbReference type="NCBI Taxonomy" id="6984"/>
    <lineage>
        <taxon>Eukaryota</taxon>
        <taxon>Metazoa</taxon>
        <taxon>Ecdysozoa</taxon>
        <taxon>Arthropoda</taxon>
        <taxon>Hexapoda</taxon>
        <taxon>Insecta</taxon>
        <taxon>Pterygota</taxon>
        <taxon>Neoptera</taxon>
        <taxon>Polyneoptera</taxon>
        <taxon>Dictyoptera</taxon>
        <taxon>Blattodea</taxon>
        <taxon>Blaberoidea</taxon>
        <taxon>Blaberidae</taxon>
        <taxon>Diplopterinae</taxon>
        <taxon>Diploptera</taxon>
    </lineage>
</organism>
<dbReference type="PROSITE" id="PS01359">
    <property type="entry name" value="ZF_PHD_1"/>
    <property type="match status" value="1"/>
</dbReference>
<evidence type="ECO:0000256" key="3">
    <source>
        <dbReference type="ARBA" id="ARBA00022833"/>
    </source>
</evidence>
<evidence type="ECO:0000313" key="5">
    <source>
        <dbReference type="Proteomes" id="UP001233999"/>
    </source>
</evidence>
<dbReference type="Pfam" id="PF10151">
    <property type="entry name" value="TMEM214"/>
    <property type="match status" value="1"/>
</dbReference>
<keyword evidence="5" id="KW-1185">Reference proteome</keyword>
<dbReference type="AlphaFoldDB" id="A0AAD8AJM7"/>
<dbReference type="InterPro" id="IPR013083">
    <property type="entry name" value="Znf_RING/FYVE/PHD"/>
</dbReference>
<evidence type="ECO:0000256" key="2">
    <source>
        <dbReference type="ARBA" id="ARBA00022771"/>
    </source>
</evidence>
<dbReference type="Gene3D" id="3.30.40.10">
    <property type="entry name" value="Zinc/RING finger domain, C3HC4 (zinc finger)"/>
    <property type="match status" value="1"/>
</dbReference>
<dbReference type="EMBL" id="JASPKZ010000424">
    <property type="protein sequence ID" value="KAJ9600399.1"/>
    <property type="molecule type" value="Genomic_DNA"/>
</dbReference>
<comment type="caution">
    <text evidence="4">The sequence shown here is derived from an EMBL/GenBank/DDBJ whole genome shotgun (WGS) entry which is preliminary data.</text>
</comment>
<evidence type="ECO:0000256" key="1">
    <source>
        <dbReference type="ARBA" id="ARBA00022723"/>
    </source>
</evidence>
<sequence length="443" mass="51092">MLPNLCGICHQTINCLEESINCIGPCGKYYHLSCAKIEANDHDFLLVDGCCRYKCHSCTRRDDDEVCVTPLPKYKLLKDTSCPPEPESSTHFEDLKFSVLKDNYENVIGMLKELNLHVEKMSSDMELLSKEYLELKNYVLHQGNNVTGIMECLDAGDGEPSSHSQNNSIVEEHGLKIVHRTVDVPNVMIFGDIAKQKVMKIQACINSGLSSFRLKSELSELPMNTLPSEANSKKELLKKMTVSRSFPWKFGSFILLLVVAGLLCFDINKHGTFRSSSTGHFLNDIGALQYGEHAWARTKFYSNKSYRWAEKNLPTYYKSVEEYAKPYLELTWDLCLIAGRQLHYMYVNLQAYVEEKTPLVVEWVNHYAPGLLERVRRHSIDLWEIIKENALLLWQYFLHYSFLALEWVKTNVFVGNLSPENLQKYSKEALNTTQDYVIWTYDW</sequence>
<dbReference type="Proteomes" id="UP001233999">
    <property type="component" value="Unassembled WGS sequence"/>
</dbReference>
<keyword evidence="1" id="KW-0479">Metal-binding</keyword>
<evidence type="ECO:0000313" key="4">
    <source>
        <dbReference type="EMBL" id="KAJ9600399.1"/>
    </source>
</evidence>
<name>A0AAD8AJM7_DIPPU</name>